<dbReference type="Proteomes" id="UP000886998">
    <property type="component" value="Unassembled WGS sequence"/>
</dbReference>
<sequence>PHIPSIQNRNVENESSSPITGYFLSISVHDKDIDSLCGVGEKSQYIGIIGWESCRD</sequence>
<protein>
    <submittedName>
        <fullName evidence="1">Uncharacterized protein</fullName>
    </submittedName>
</protein>
<proteinExistence type="predicted"/>
<gene>
    <name evidence="1" type="ORF">TNIN_95691</name>
</gene>
<keyword evidence="2" id="KW-1185">Reference proteome</keyword>
<feature type="non-terminal residue" evidence="1">
    <location>
        <position position="1"/>
    </location>
</feature>
<organism evidence="1 2">
    <name type="scientific">Trichonephila inaurata madagascariensis</name>
    <dbReference type="NCBI Taxonomy" id="2747483"/>
    <lineage>
        <taxon>Eukaryota</taxon>
        <taxon>Metazoa</taxon>
        <taxon>Ecdysozoa</taxon>
        <taxon>Arthropoda</taxon>
        <taxon>Chelicerata</taxon>
        <taxon>Arachnida</taxon>
        <taxon>Araneae</taxon>
        <taxon>Araneomorphae</taxon>
        <taxon>Entelegynae</taxon>
        <taxon>Araneoidea</taxon>
        <taxon>Nephilidae</taxon>
        <taxon>Trichonephila</taxon>
        <taxon>Trichonephila inaurata</taxon>
    </lineage>
</organism>
<comment type="caution">
    <text evidence="1">The sequence shown here is derived from an EMBL/GenBank/DDBJ whole genome shotgun (WGS) entry which is preliminary data.</text>
</comment>
<dbReference type="EMBL" id="BMAV01020973">
    <property type="protein sequence ID" value="GFY74811.1"/>
    <property type="molecule type" value="Genomic_DNA"/>
</dbReference>
<name>A0A8X7CNR6_9ARAC</name>
<reference evidence="1" key="1">
    <citation type="submission" date="2020-08" db="EMBL/GenBank/DDBJ databases">
        <title>Multicomponent nature underlies the extraordinary mechanical properties of spider dragline silk.</title>
        <authorList>
            <person name="Kono N."/>
            <person name="Nakamura H."/>
            <person name="Mori M."/>
            <person name="Yoshida Y."/>
            <person name="Ohtoshi R."/>
            <person name="Malay A.D."/>
            <person name="Moran D.A.P."/>
            <person name="Tomita M."/>
            <person name="Numata K."/>
            <person name="Arakawa K."/>
        </authorList>
    </citation>
    <scope>NUCLEOTIDE SEQUENCE</scope>
</reference>
<evidence type="ECO:0000313" key="2">
    <source>
        <dbReference type="Proteomes" id="UP000886998"/>
    </source>
</evidence>
<dbReference type="AlphaFoldDB" id="A0A8X7CNR6"/>
<accession>A0A8X7CNR6</accession>
<evidence type="ECO:0000313" key="1">
    <source>
        <dbReference type="EMBL" id="GFY74811.1"/>
    </source>
</evidence>